<proteinExistence type="predicted"/>
<keyword evidence="3" id="KW-1185">Reference proteome</keyword>
<organism evidence="2 3">
    <name type="scientific">Georhizobium profundi</name>
    <dbReference type="NCBI Taxonomy" id="2341112"/>
    <lineage>
        <taxon>Bacteria</taxon>
        <taxon>Pseudomonadati</taxon>
        <taxon>Pseudomonadota</taxon>
        <taxon>Alphaproteobacteria</taxon>
        <taxon>Hyphomicrobiales</taxon>
        <taxon>Rhizobiaceae</taxon>
        <taxon>Georhizobium</taxon>
    </lineage>
</organism>
<dbReference type="OrthoDB" id="8419936at2"/>
<evidence type="ECO:0000256" key="1">
    <source>
        <dbReference type="SAM" id="MobiDB-lite"/>
    </source>
</evidence>
<evidence type="ECO:0000313" key="3">
    <source>
        <dbReference type="Proteomes" id="UP000268192"/>
    </source>
</evidence>
<dbReference type="KEGG" id="abaw:D5400_09380"/>
<dbReference type="Proteomes" id="UP000268192">
    <property type="component" value="Chromosome"/>
</dbReference>
<accession>A0A3Q8XNN1</accession>
<evidence type="ECO:0000313" key="2">
    <source>
        <dbReference type="EMBL" id="AZN71450.1"/>
    </source>
</evidence>
<sequence length="180" mass="19716">MPTKASIERTANEVFETVEDQVGRFAGKAYETGRAQAEAVVDEQRNAFKNFCMTIVRALRRGGDELRDEGYATVAGMVDDVATKAEEMTTNVDDLDMRSATQRVEDFVREKPLVAYGALAIAGFLVANTLQSAAQHRQQRNIAAPRPASPRPSQSRAPRQTASAKRAGTPTRRRTTKSTA</sequence>
<dbReference type="EMBL" id="CP032509">
    <property type="protein sequence ID" value="AZN71450.1"/>
    <property type="molecule type" value="Genomic_DNA"/>
</dbReference>
<dbReference type="RefSeq" id="WP_126009764.1">
    <property type="nucleotide sequence ID" value="NZ_CP032509.1"/>
</dbReference>
<reference evidence="2 3" key="1">
    <citation type="submission" date="2018-09" db="EMBL/GenBank/DDBJ databases">
        <title>Marinorhizobium profundi gen. nov., sp. nov., isolated from a deep-sea sediment sample from the New Britain Trench and proposal of Marinorhizobiaceae fam. nov. in the order Rhizobiales of the class Alphaproteobacteria.</title>
        <authorList>
            <person name="Cao J."/>
        </authorList>
    </citation>
    <scope>NUCLEOTIDE SEQUENCE [LARGE SCALE GENOMIC DNA]</scope>
    <source>
        <strain evidence="2 3">WS11</strain>
    </source>
</reference>
<name>A0A3Q8XNN1_9HYPH</name>
<feature type="compositionally biased region" description="Low complexity" evidence="1">
    <location>
        <begin position="143"/>
        <end position="160"/>
    </location>
</feature>
<dbReference type="AlphaFoldDB" id="A0A3Q8XNN1"/>
<feature type="compositionally biased region" description="Basic residues" evidence="1">
    <location>
        <begin position="171"/>
        <end position="180"/>
    </location>
</feature>
<feature type="region of interest" description="Disordered" evidence="1">
    <location>
        <begin position="136"/>
        <end position="180"/>
    </location>
</feature>
<gene>
    <name evidence="2" type="ORF">D5400_09380</name>
</gene>
<protein>
    <submittedName>
        <fullName evidence="2">Uncharacterized protein</fullName>
    </submittedName>
</protein>